<accession>S7UNQ8</accession>
<dbReference type="Pfam" id="PF11136">
    <property type="entry name" value="DUF2889"/>
    <property type="match status" value="1"/>
</dbReference>
<gene>
    <name evidence="1" type="ORF">dsmv_3498</name>
</gene>
<dbReference type="STRING" id="897.B2D07_01620"/>
<organism evidence="1 2">
    <name type="scientific">Desulfococcus multivorans DSM 2059</name>
    <dbReference type="NCBI Taxonomy" id="1121405"/>
    <lineage>
        <taxon>Bacteria</taxon>
        <taxon>Pseudomonadati</taxon>
        <taxon>Thermodesulfobacteriota</taxon>
        <taxon>Desulfobacteria</taxon>
        <taxon>Desulfobacterales</taxon>
        <taxon>Desulfococcaceae</taxon>
        <taxon>Desulfococcus</taxon>
    </lineage>
</organism>
<dbReference type="RefSeq" id="WP_020878631.1">
    <property type="nucleotide sequence ID" value="NZ_ATHJ01000126.1"/>
</dbReference>
<name>S7UNQ8_DESML</name>
<reference evidence="1 2" key="1">
    <citation type="journal article" date="2013" name="Genome Announc.">
        <title>Draft genome sequences for three mercury-methylating, sulfate-reducing bacteria.</title>
        <authorList>
            <person name="Brown S.D."/>
            <person name="Hurt R.A.Jr."/>
            <person name="Gilmour C.C."/>
            <person name="Elias D.A."/>
        </authorList>
    </citation>
    <scope>NUCLEOTIDE SEQUENCE [LARGE SCALE GENOMIC DNA]</scope>
    <source>
        <strain evidence="1 2">DSM 2059</strain>
    </source>
</reference>
<evidence type="ECO:0000313" key="1">
    <source>
        <dbReference type="EMBL" id="EPR33933.1"/>
    </source>
</evidence>
<protein>
    <recommendedName>
        <fullName evidence="3">DUF2889 domain-containing protein</fullName>
    </recommendedName>
</protein>
<dbReference type="OrthoDB" id="5420961at2"/>
<dbReference type="InterPro" id="IPR021312">
    <property type="entry name" value="DUF2889"/>
</dbReference>
<evidence type="ECO:0000313" key="2">
    <source>
        <dbReference type="Proteomes" id="UP000014977"/>
    </source>
</evidence>
<dbReference type="EMBL" id="ATHJ01000126">
    <property type="protein sequence ID" value="EPR33933.1"/>
    <property type="molecule type" value="Genomic_DNA"/>
</dbReference>
<dbReference type="eggNOG" id="ENOG5031947">
    <property type="taxonomic scope" value="Bacteria"/>
</dbReference>
<evidence type="ECO:0008006" key="3">
    <source>
        <dbReference type="Google" id="ProtNLM"/>
    </source>
</evidence>
<comment type="caution">
    <text evidence="1">The sequence shown here is derived from an EMBL/GenBank/DDBJ whole genome shotgun (WGS) entry which is preliminary data.</text>
</comment>
<keyword evidence="2" id="KW-1185">Reference proteome</keyword>
<dbReference type="AlphaFoldDB" id="S7UNQ8"/>
<dbReference type="Proteomes" id="UP000014977">
    <property type="component" value="Unassembled WGS sequence"/>
</dbReference>
<proteinExistence type="predicted"/>
<sequence length="182" mass="20466">MISLDKTRQKKIHSRSIHTAVYEGGPDTIIVEGSLKDERHLDSYLPTGEMRPPYTVHHMIIRMELQIPELVIVDVAVEMPTAPHAVCQEVRECLTPIKGMRIAAGFTSRVRKLVGRETGCTHLQELLAAMAPAVFQGAWSARIRKPIDPEVYAGMLEKLKNSCWAWRDDGPWAAKGVRTTRK</sequence>